<reference evidence="1 2" key="1">
    <citation type="submission" date="2019-12" db="EMBL/GenBank/DDBJ databases">
        <authorList>
            <person name="Jiao W.-B."/>
            <person name="Schneeberger K."/>
        </authorList>
    </citation>
    <scope>NUCLEOTIDE SEQUENCE [LARGE SCALE GENOMIC DNA]</scope>
    <source>
        <strain evidence="2">cv. C24</strain>
    </source>
</reference>
<evidence type="ECO:0008006" key="3">
    <source>
        <dbReference type="Google" id="ProtNLM"/>
    </source>
</evidence>
<organism evidence="1 2">
    <name type="scientific">Arabidopsis thaliana</name>
    <name type="common">Mouse-ear cress</name>
    <dbReference type="NCBI Taxonomy" id="3702"/>
    <lineage>
        <taxon>Eukaryota</taxon>
        <taxon>Viridiplantae</taxon>
        <taxon>Streptophyta</taxon>
        <taxon>Embryophyta</taxon>
        <taxon>Tracheophyta</taxon>
        <taxon>Spermatophyta</taxon>
        <taxon>Magnoliopsida</taxon>
        <taxon>eudicotyledons</taxon>
        <taxon>Gunneridae</taxon>
        <taxon>Pentapetalae</taxon>
        <taxon>rosids</taxon>
        <taxon>malvids</taxon>
        <taxon>Brassicales</taxon>
        <taxon>Brassicaceae</taxon>
        <taxon>Camelineae</taxon>
        <taxon>Arabidopsis</taxon>
    </lineage>
</organism>
<dbReference type="Proteomes" id="UP000434276">
    <property type="component" value="Unassembled WGS sequence"/>
</dbReference>
<dbReference type="ExpressionAtlas" id="A0A5S9TYL9">
    <property type="expression patterns" value="baseline and differential"/>
</dbReference>
<gene>
    <name evidence="1" type="ORF">C24_LOCUS1238</name>
</gene>
<proteinExistence type="predicted"/>
<protein>
    <recommendedName>
        <fullName evidence="3">SHSP domain-containing protein</fullName>
    </recommendedName>
</protein>
<dbReference type="AlphaFoldDB" id="A0A5S9TYL9"/>
<accession>A0A5S9TYL9</accession>
<dbReference type="EMBL" id="CACSHJ010000087">
    <property type="protein sequence ID" value="CAA0194382.1"/>
    <property type="molecule type" value="Genomic_DNA"/>
</dbReference>
<evidence type="ECO:0000313" key="2">
    <source>
        <dbReference type="Proteomes" id="UP000434276"/>
    </source>
</evidence>
<dbReference type="OrthoDB" id="1036367at2759"/>
<sequence length="117" mass="12858">MSGSSSREATSAAGDGNYKLEIKEYGGGKGPVRWFFKEDSCVAMINVPGCSVAPSSYSLEKTHVGFQTEEVDQNNHTVRTYIGFVKFPAVYDSKHAKIWVVNGVLWITVTKHQGRQG</sequence>
<name>A0A5S9TYL9_ARATH</name>
<evidence type="ECO:0000313" key="1">
    <source>
        <dbReference type="EMBL" id="CAA0194382.1"/>
    </source>
</evidence>